<evidence type="ECO:0000313" key="3">
    <source>
        <dbReference type="Proteomes" id="UP000186817"/>
    </source>
</evidence>
<organism evidence="2 3">
    <name type="scientific">Symbiodinium microadriaticum</name>
    <name type="common">Dinoflagellate</name>
    <name type="synonym">Zooxanthella microadriatica</name>
    <dbReference type="NCBI Taxonomy" id="2951"/>
    <lineage>
        <taxon>Eukaryota</taxon>
        <taxon>Sar</taxon>
        <taxon>Alveolata</taxon>
        <taxon>Dinophyceae</taxon>
        <taxon>Suessiales</taxon>
        <taxon>Symbiodiniaceae</taxon>
        <taxon>Symbiodinium</taxon>
    </lineage>
</organism>
<sequence>MRSSQSTERSSHFLIHPRRQADVESSLREQLRTTIPEINLQVSKRARSFPRMSQFQRMRQEKLATSSSHSGSSLSFTASVAMSSHLLDSTGFRDKDRPRRPIGTFGKPKRRDASRESPQDAPPTPPTGNRNASKESDTRLSSKFGARSLSLSRAKSLAIF</sequence>
<comment type="caution">
    <text evidence="2">The sequence shown here is derived from an EMBL/GenBank/DDBJ whole genome shotgun (WGS) entry which is preliminary data.</text>
</comment>
<protein>
    <submittedName>
        <fullName evidence="2">Uncharacterized protein</fullName>
    </submittedName>
</protein>
<feature type="region of interest" description="Disordered" evidence="1">
    <location>
        <begin position="42"/>
        <end position="74"/>
    </location>
</feature>
<gene>
    <name evidence="2" type="ORF">AK812_SmicGene1901</name>
</gene>
<dbReference type="AlphaFoldDB" id="A0A1Q9F319"/>
<feature type="region of interest" description="Disordered" evidence="1">
    <location>
        <begin position="1"/>
        <end position="28"/>
    </location>
</feature>
<feature type="compositionally biased region" description="Low complexity" evidence="1">
    <location>
        <begin position="146"/>
        <end position="160"/>
    </location>
</feature>
<reference evidence="2 3" key="1">
    <citation type="submission" date="2016-02" db="EMBL/GenBank/DDBJ databases">
        <title>Genome analysis of coral dinoflagellate symbionts highlights evolutionary adaptations to a symbiotic lifestyle.</title>
        <authorList>
            <person name="Aranda M."/>
            <person name="Li Y."/>
            <person name="Liew Y.J."/>
            <person name="Baumgarten S."/>
            <person name="Simakov O."/>
            <person name="Wilson M."/>
            <person name="Piel J."/>
            <person name="Ashoor H."/>
            <person name="Bougouffa S."/>
            <person name="Bajic V.B."/>
            <person name="Ryu T."/>
            <person name="Ravasi T."/>
            <person name="Bayer T."/>
            <person name="Micklem G."/>
            <person name="Kim H."/>
            <person name="Bhak J."/>
            <person name="Lajeunesse T.C."/>
            <person name="Voolstra C.R."/>
        </authorList>
    </citation>
    <scope>NUCLEOTIDE SEQUENCE [LARGE SCALE GENOMIC DNA]</scope>
    <source>
        <strain evidence="2 3">CCMP2467</strain>
    </source>
</reference>
<dbReference type="EMBL" id="LSRX01000021">
    <property type="protein sequence ID" value="OLQ14009.1"/>
    <property type="molecule type" value="Genomic_DNA"/>
</dbReference>
<evidence type="ECO:0000256" key="1">
    <source>
        <dbReference type="SAM" id="MobiDB-lite"/>
    </source>
</evidence>
<proteinExistence type="predicted"/>
<accession>A0A1Q9F319</accession>
<feature type="compositionally biased region" description="Basic and acidic residues" evidence="1">
    <location>
        <begin position="19"/>
        <end position="28"/>
    </location>
</feature>
<name>A0A1Q9F319_SYMMI</name>
<keyword evidence="3" id="KW-1185">Reference proteome</keyword>
<evidence type="ECO:0000313" key="2">
    <source>
        <dbReference type="EMBL" id="OLQ14009.1"/>
    </source>
</evidence>
<dbReference type="Proteomes" id="UP000186817">
    <property type="component" value="Unassembled WGS sequence"/>
</dbReference>
<feature type="region of interest" description="Disordered" evidence="1">
    <location>
        <begin position="87"/>
        <end position="160"/>
    </location>
</feature>